<dbReference type="KEGG" id="fcz:IMF26_00665"/>
<accession>A0AAT9LFN9</accession>
<evidence type="ECO:0000256" key="1">
    <source>
        <dbReference type="SAM" id="MobiDB-lite"/>
    </source>
</evidence>
<dbReference type="EMBL" id="CP062796">
    <property type="protein sequence ID" value="QUL98640.1"/>
    <property type="molecule type" value="Genomic_DNA"/>
</dbReference>
<sequence length="90" mass="10379">MLTGKAISLRNERNEMKDVENRKGGSEELAPDHLIVSLMREWIPSLRGRDFCYMPGMGVAYRAGIIVDHPNKELRDGDKVVRYADERWAF</sequence>
<reference evidence="2" key="1">
    <citation type="submission" date="2020-10" db="EMBL/GenBank/DDBJ databases">
        <authorList>
            <person name="Kadnikov V."/>
            <person name="Beletsky A.V."/>
            <person name="Mardanov A.V."/>
            <person name="Karnachuk O.V."/>
            <person name="Ravin N.V."/>
        </authorList>
    </citation>
    <scope>NUCLEOTIDE SEQUENCE</scope>
    <source>
        <strain evidence="2">Bu02</strain>
    </source>
</reference>
<evidence type="ECO:0000313" key="2">
    <source>
        <dbReference type="EMBL" id="QUL98640.1"/>
    </source>
</evidence>
<feature type="region of interest" description="Disordered" evidence="1">
    <location>
        <begin position="1"/>
        <end position="25"/>
    </location>
</feature>
<gene>
    <name evidence="2" type="ORF">IMF26_00665</name>
</gene>
<reference evidence="2" key="2">
    <citation type="journal article" date="2023" name="Biology">
        <title>Prokaryotic Life Associated with Coal-Fire Gas Vents Revealed by Metagenomics.</title>
        <authorList>
            <person name="Kadnikov V.V."/>
            <person name="Mardanov A.V."/>
            <person name="Beletsky A.V."/>
            <person name="Karnachuk O.V."/>
            <person name="Ravin N.V."/>
        </authorList>
    </citation>
    <scope>NUCLEOTIDE SEQUENCE</scope>
    <source>
        <strain evidence="2">Bu02</strain>
    </source>
</reference>
<name>A0AAT9LFN9_9FIRM</name>
<proteinExistence type="predicted"/>
<dbReference type="AlphaFoldDB" id="A0AAT9LFN9"/>
<organism evidence="2">
    <name type="scientific">Candidatus Fermentithermobacillus carboniphilus</name>
    <dbReference type="NCBI Taxonomy" id="3085328"/>
    <lineage>
        <taxon>Bacteria</taxon>
        <taxon>Bacillati</taxon>
        <taxon>Bacillota</taxon>
        <taxon>Candidatus Fermentithermobacillia</taxon>
        <taxon>Candidatus Fermentithermobacillales</taxon>
        <taxon>Candidatus Fermentithermobacillaceae</taxon>
        <taxon>Candidatus Fermentithermobacillus</taxon>
    </lineage>
</organism>
<feature type="compositionally biased region" description="Basic and acidic residues" evidence="1">
    <location>
        <begin position="10"/>
        <end position="25"/>
    </location>
</feature>
<protein>
    <submittedName>
        <fullName evidence="2">Uncharacterized protein</fullName>
    </submittedName>
</protein>